<feature type="transmembrane region" description="Helical" evidence="1">
    <location>
        <begin position="35"/>
        <end position="53"/>
    </location>
</feature>
<keyword evidence="1" id="KW-1133">Transmembrane helix</keyword>
<protein>
    <recommendedName>
        <fullName evidence="4">Reverse transcriptase domain-containing protein</fullName>
    </recommendedName>
</protein>
<keyword evidence="1" id="KW-0472">Membrane</keyword>
<dbReference type="EnsemblMetazoa" id="CJA34040.1">
    <property type="protein sequence ID" value="CJA34040.1"/>
    <property type="gene ID" value="WBGene00209887"/>
</dbReference>
<proteinExistence type="predicted"/>
<evidence type="ECO:0000313" key="2">
    <source>
        <dbReference type="EnsemblMetazoa" id="CJA34040.1"/>
    </source>
</evidence>
<organism evidence="2 3">
    <name type="scientific">Caenorhabditis japonica</name>
    <dbReference type="NCBI Taxonomy" id="281687"/>
    <lineage>
        <taxon>Eukaryota</taxon>
        <taxon>Metazoa</taxon>
        <taxon>Ecdysozoa</taxon>
        <taxon>Nematoda</taxon>
        <taxon>Chromadorea</taxon>
        <taxon>Rhabditida</taxon>
        <taxon>Rhabditina</taxon>
        <taxon>Rhabditomorpha</taxon>
        <taxon>Rhabditoidea</taxon>
        <taxon>Rhabditidae</taxon>
        <taxon>Peloderinae</taxon>
        <taxon>Caenorhabditis</taxon>
    </lineage>
</organism>
<accession>A0A8R1EFL0</accession>
<name>A0A8R1EFL0_CAEJA</name>
<evidence type="ECO:0000256" key="1">
    <source>
        <dbReference type="SAM" id="Phobius"/>
    </source>
</evidence>
<sequence>MDVVNLVDEDEKHPNNCCVVTDNLMDMVSRKRQNTSIYVVFRGYAMCLLPVLYKAFTKCVLNRIWATLEEAQPFEQAGFRRSFSTIDHIHSIHRLLENSQTQKVFAKESHLSEPLLSLPGERLQPADMAKSQRTR</sequence>
<evidence type="ECO:0000313" key="3">
    <source>
        <dbReference type="Proteomes" id="UP000005237"/>
    </source>
</evidence>
<reference evidence="3" key="1">
    <citation type="submission" date="2010-08" db="EMBL/GenBank/DDBJ databases">
        <authorList>
            <consortium name="Caenorhabditis japonica Sequencing Consortium"/>
            <person name="Wilson R.K."/>
        </authorList>
    </citation>
    <scope>NUCLEOTIDE SEQUENCE [LARGE SCALE GENOMIC DNA]</scope>
    <source>
        <strain evidence="3">DF5081</strain>
    </source>
</reference>
<evidence type="ECO:0008006" key="4">
    <source>
        <dbReference type="Google" id="ProtNLM"/>
    </source>
</evidence>
<dbReference type="Proteomes" id="UP000005237">
    <property type="component" value="Unassembled WGS sequence"/>
</dbReference>
<keyword evidence="1" id="KW-0812">Transmembrane</keyword>
<dbReference type="AlphaFoldDB" id="A0A8R1EFL0"/>
<reference evidence="2" key="2">
    <citation type="submission" date="2022-06" db="UniProtKB">
        <authorList>
            <consortium name="EnsemblMetazoa"/>
        </authorList>
    </citation>
    <scope>IDENTIFICATION</scope>
    <source>
        <strain evidence="2">DF5081</strain>
    </source>
</reference>
<keyword evidence="3" id="KW-1185">Reference proteome</keyword>